<organism evidence="2 3">
    <name type="scientific">Actinomycetospora aurantiaca</name>
    <dbReference type="NCBI Taxonomy" id="3129233"/>
    <lineage>
        <taxon>Bacteria</taxon>
        <taxon>Bacillati</taxon>
        <taxon>Actinomycetota</taxon>
        <taxon>Actinomycetes</taxon>
        <taxon>Pseudonocardiales</taxon>
        <taxon>Pseudonocardiaceae</taxon>
        <taxon>Actinomycetospora</taxon>
    </lineage>
</organism>
<dbReference type="InterPro" id="IPR013096">
    <property type="entry name" value="Cupin_2"/>
</dbReference>
<proteinExistence type="predicted"/>
<evidence type="ECO:0000259" key="1">
    <source>
        <dbReference type="Pfam" id="PF07883"/>
    </source>
</evidence>
<dbReference type="SUPFAM" id="SSF51182">
    <property type="entry name" value="RmlC-like cupins"/>
    <property type="match status" value="1"/>
</dbReference>
<comment type="caution">
    <text evidence="2">The sequence shown here is derived from an EMBL/GenBank/DDBJ whole genome shotgun (WGS) entry which is preliminary data.</text>
</comment>
<dbReference type="PANTHER" id="PTHR36440">
    <property type="entry name" value="PUTATIVE (AFU_ORTHOLOGUE AFUA_8G07350)-RELATED"/>
    <property type="match status" value="1"/>
</dbReference>
<dbReference type="EMBL" id="JBBEGN010000023">
    <property type="protein sequence ID" value="MEJ2871481.1"/>
    <property type="molecule type" value="Genomic_DNA"/>
</dbReference>
<sequence>MSFSFIEDPSGRPAWHGVLPGRPDAYFLRRGEGEHAKLFGDVFTVLCSGDESNGQFGVFTQEAPPGDIIPTHAHAATNETFFVIEGGVRVYVQQADGRKVSQLLGPGDFAFVPSGVPHAYRVEQQSRMIGTATGGFERFFAAMGTPTDRPMPDGPPFVPDGARIGAAAAAYDNQFLPDFEWPE</sequence>
<name>A0ABU8MW55_9PSEU</name>
<dbReference type="PANTHER" id="PTHR36440:SF1">
    <property type="entry name" value="PUTATIVE (AFU_ORTHOLOGUE AFUA_8G07350)-RELATED"/>
    <property type="match status" value="1"/>
</dbReference>
<evidence type="ECO:0000313" key="2">
    <source>
        <dbReference type="EMBL" id="MEJ2871481.1"/>
    </source>
</evidence>
<dbReference type="InterPro" id="IPR011051">
    <property type="entry name" value="RmlC_Cupin_sf"/>
</dbReference>
<evidence type="ECO:0000313" key="3">
    <source>
        <dbReference type="Proteomes" id="UP001385809"/>
    </source>
</evidence>
<reference evidence="2 3" key="1">
    <citation type="submission" date="2024-03" db="EMBL/GenBank/DDBJ databases">
        <title>Actinomycetospora sp. OC33-EN08, a novel actinomycete isolated from wild orchid (Aerides multiflora).</title>
        <authorList>
            <person name="Suriyachadkun C."/>
        </authorList>
    </citation>
    <scope>NUCLEOTIDE SEQUENCE [LARGE SCALE GENOMIC DNA]</scope>
    <source>
        <strain evidence="2 3">OC33-EN08</strain>
    </source>
</reference>
<dbReference type="Pfam" id="PF07883">
    <property type="entry name" value="Cupin_2"/>
    <property type="match status" value="1"/>
</dbReference>
<accession>A0ABU8MW55</accession>
<dbReference type="Proteomes" id="UP001385809">
    <property type="component" value="Unassembled WGS sequence"/>
</dbReference>
<dbReference type="CDD" id="cd02215">
    <property type="entry name" value="cupin_QDO_N_C"/>
    <property type="match status" value="1"/>
</dbReference>
<dbReference type="InterPro" id="IPR014710">
    <property type="entry name" value="RmlC-like_jellyroll"/>
</dbReference>
<feature type="domain" description="Cupin type-2" evidence="1">
    <location>
        <begin position="61"/>
        <end position="125"/>
    </location>
</feature>
<gene>
    <name evidence="2" type="ORF">WCD74_27225</name>
</gene>
<protein>
    <submittedName>
        <fullName evidence="2">Quercetin 2,3-dioxygenase</fullName>
    </submittedName>
</protein>
<keyword evidence="3" id="KW-1185">Reference proteome</keyword>
<dbReference type="InterPro" id="IPR053146">
    <property type="entry name" value="QDO-like"/>
</dbReference>
<dbReference type="RefSeq" id="WP_337698048.1">
    <property type="nucleotide sequence ID" value="NZ_JBBEGN010000023.1"/>
</dbReference>
<dbReference type="Gene3D" id="2.60.120.10">
    <property type="entry name" value="Jelly Rolls"/>
    <property type="match status" value="1"/>
</dbReference>